<dbReference type="GO" id="GO:0016020">
    <property type="term" value="C:membrane"/>
    <property type="evidence" value="ECO:0007669"/>
    <property type="project" value="UniProtKB-SubCell"/>
</dbReference>
<evidence type="ECO:0000256" key="2">
    <source>
        <dbReference type="ARBA" id="ARBA00022448"/>
    </source>
</evidence>
<evidence type="ECO:0000256" key="7">
    <source>
        <dbReference type="SAM" id="Phobius"/>
    </source>
</evidence>
<keyword evidence="3 7" id="KW-0812">Transmembrane</keyword>
<feature type="transmembrane region" description="Helical" evidence="7">
    <location>
        <begin position="273"/>
        <end position="296"/>
    </location>
</feature>
<feature type="transmembrane region" description="Helical" evidence="7">
    <location>
        <begin position="431"/>
        <end position="452"/>
    </location>
</feature>
<protein>
    <submittedName>
        <fullName evidence="8">Vitamin H transporter</fullName>
    </submittedName>
</protein>
<dbReference type="OrthoDB" id="3639251at2759"/>
<dbReference type="GeneID" id="54290435"/>
<evidence type="ECO:0000256" key="1">
    <source>
        <dbReference type="ARBA" id="ARBA00004141"/>
    </source>
</evidence>
<evidence type="ECO:0000313" key="9">
    <source>
        <dbReference type="Proteomes" id="UP000799778"/>
    </source>
</evidence>
<keyword evidence="4 7" id="KW-1133">Transmembrane helix</keyword>
<evidence type="ECO:0000313" key="8">
    <source>
        <dbReference type="EMBL" id="KAF2017497.1"/>
    </source>
</evidence>
<keyword evidence="2" id="KW-0813">Transport</keyword>
<dbReference type="RefSeq" id="XP_033385836.1">
    <property type="nucleotide sequence ID" value="XM_033533038.1"/>
</dbReference>
<feature type="transmembrane region" description="Helical" evidence="7">
    <location>
        <begin position="204"/>
        <end position="224"/>
    </location>
</feature>
<dbReference type="PANTHER" id="PTHR43791">
    <property type="entry name" value="PERMEASE-RELATED"/>
    <property type="match status" value="1"/>
</dbReference>
<keyword evidence="9" id="KW-1185">Reference proteome</keyword>
<feature type="transmembrane region" description="Helical" evidence="7">
    <location>
        <begin position="81"/>
        <end position="101"/>
    </location>
</feature>
<proteinExistence type="inferred from homology"/>
<feature type="transmembrane region" description="Helical" evidence="7">
    <location>
        <begin position="397"/>
        <end position="419"/>
    </location>
</feature>
<feature type="transmembrane region" description="Helical" evidence="7">
    <location>
        <begin position="337"/>
        <end position="359"/>
    </location>
</feature>
<evidence type="ECO:0000256" key="6">
    <source>
        <dbReference type="ARBA" id="ARBA00037968"/>
    </source>
</evidence>
<gene>
    <name evidence="8" type="ORF">BU24DRAFT_478575</name>
</gene>
<organism evidence="8 9">
    <name type="scientific">Aaosphaeria arxii CBS 175.79</name>
    <dbReference type="NCBI Taxonomy" id="1450172"/>
    <lineage>
        <taxon>Eukaryota</taxon>
        <taxon>Fungi</taxon>
        <taxon>Dikarya</taxon>
        <taxon>Ascomycota</taxon>
        <taxon>Pezizomycotina</taxon>
        <taxon>Dothideomycetes</taxon>
        <taxon>Pleosporomycetidae</taxon>
        <taxon>Pleosporales</taxon>
        <taxon>Pleosporales incertae sedis</taxon>
        <taxon>Aaosphaeria</taxon>
    </lineage>
</organism>
<comment type="similarity">
    <text evidence="6">Belongs to the major facilitator superfamily. Allantoate permease family.</text>
</comment>
<comment type="subcellular location">
    <subcellularLocation>
        <location evidence="1">Membrane</location>
        <topology evidence="1">Multi-pass membrane protein</topology>
    </subcellularLocation>
</comment>
<feature type="transmembrane region" description="Helical" evidence="7">
    <location>
        <begin position="365"/>
        <end position="385"/>
    </location>
</feature>
<dbReference type="InterPro" id="IPR036259">
    <property type="entry name" value="MFS_trans_sf"/>
</dbReference>
<evidence type="ECO:0000256" key="3">
    <source>
        <dbReference type="ARBA" id="ARBA00022692"/>
    </source>
</evidence>
<dbReference type="GO" id="GO:0022857">
    <property type="term" value="F:transmembrane transporter activity"/>
    <property type="evidence" value="ECO:0007669"/>
    <property type="project" value="InterPro"/>
</dbReference>
<dbReference type="EMBL" id="ML978068">
    <property type="protein sequence ID" value="KAF2017497.1"/>
    <property type="molecule type" value="Genomic_DNA"/>
</dbReference>
<dbReference type="SUPFAM" id="SSF103473">
    <property type="entry name" value="MFS general substrate transporter"/>
    <property type="match status" value="1"/>
</dbReference>
<evidence type="ECO:0000256" key="5">
    <source>
        <dbReference type="ARBA" id="ARBA00023136"/>
    </source>
</evidence>
<feature type="transmembrane region" description="Helical" evidence="7">
    <location>
        <begin position="308"/>
        <end position="325"/>
    </location>
</feature>
<reference evidence="8" key="1">
    <citation type="journal article" date="2020" name="Stud. Mycol.">
        <title>101 Dothideomycetes genomes: a test case for predicting lifestyles and emergence of pathogens.</title>
        <authorList>
            <person name="Haridas S."/>
            <person name="Albert R."/>
            <person name="Binder M."/>
            <person name="Bloem J."/>
            <person name="Labutti K."/>
            <person name="Salamov A."/>
            <person name="Andreopoulos B."/>
            <person name="Baker S."/>
            <person name="Barry K."/>
            <person name="Bills G."/>
            <person name="Bluhm B."/>
            <person name="Cannon C."/>
            <person name="Castanera R."/>
            <person name="Culley D."/>
            <person name="Daum C."/>
            <person name="Ezra D."/>
            <person name="Gonzalez J."/>
            <person name="Henrissat B."/>
            <person name="Kuo A."/>
            <person name="Liang C."/>
            <person name="Lipzen A."/>
            <person name="Lutzoni F."/>
            <person name="Magnuson J."/>
            <person name="Mondo S."/>
            <person name="Nolan M."/>
            <person name="Ohm R."/>
            <person name="Pangilinan J."/>
            <person name="Park H.-J."/>
            <person name="Ramirez L."/>
            <person name="Alfaro M."/>
            <person name="Sun H."/>
            <person name="Tritt A."/>
            <person name="Yoshinaga Y."/>
            <person name="Zwiers L.-H."/>
            <person name="Turgeon B."/>
            <person name="Goodwin S."/>
            <person name="Spatafora J."/>
            <person name="Crous P."/>
            <person name="Grigoriev I."/>
        </authorList>
    </citation>
    <scope>NUCLEOTIDE SEQUENCE</scope>
    <source>
        <strain evidence="8">CBS 175.79</strain>
    </source>
</reference>
<dbReference type="FunFam" id="1.20.1250.20:FF:000065">
    <property type="entry name" value="Putative MFS pantothenate transporter"/>
    <property type="match status" value="1"/>
</dbReference>
<dbReference type="Proteomes" id="UP000799778">
    <property type="component" value="Unassembled WGS sequence"/>
</dbReference>
<dbReference type="AlphaFoldDB" id="A0A6A5XXE7"/>
<evidence type="ECO:0000256" key="4">
    <source>
        <dbReference type="ARBA" id="ARBA00022989"/>
    </source>
</evidence>
<name>A0A6A5XXE7_9PLEO</name>
<feature type="transmembrane region" description="Helical" evidence="7">
    <location>
        <begin position="169"/>
        <end position="189"/>
    </location>
</feature>
<dbReference type="Pfam" id="PF07690">
    <property type="entry name" value="MFS_1"/>
    <property type="match status" value="1"/>
</dbReference>
<dbReference type="Gene3D" id="1.20.1250.20">
    <property type="entry name" value="MFS general substrate transporter like domains"/>
    <property type="match status" value="1"/>
</dbReference>
<sequence length="487" mass="55201">MAMASHSGVPRRKWWKIQWFSIDDTPEEKKFITKLDLVLVPYILVSYWVKNLDQNNLNNAYVGGMKEELGFYGNELIRLQTMYIIGAVLGQIPFLFIFTYLPMYWLIPGMDILWGVATLLQFRAQSFAEMAAYRFLVGWFEQCHFALEPVIDKTIGSWYRGHEISRRGGVWYTGLPIGTLTAGLVQAGATRGLEGVHGLSGWRWMYIICAIITIPVGIVGYFVIPGTIDKPNRYVLNDNDLAIARQRLGKNGHKVQGKLKFHHIKKIMSSKHFWIVVFVDVLFWNAGINSGAFLLWLKSLKRYDSATVNEYGTIPPAAGIFFTLFANFSSDLLWGPVWAITFASGMNTITNLILTIWHVPESAKWFAYCNYGWSFALSSVLHGWVNNMLRDSPEMRSFTLVFINIIAQSSTAWTGLLAYPTVQAPRFPRGYAFSLSMSTSLIVGAHLLNLYLKNRKDSKAIDPSHTSDGDDTDILERRANVTLSQPF</sequence>
<dbReference type="PANTHER" id="PTHR43791:SF15">
    <property type="entry name" value="TRANSPORTER SEO1-RELATED"/>
    <property type="match status" value="1"/>
</dbReference>
<keyword evidence="5 7" id="KW-0472">Membrane</keyword>
<accession>A0A6A5XXE7</accession>
<dbReference type="InterPro" id="IPR011701">
    <property type="entry name" value="MFS"/>
</dbReference>